<evidence type="ECO:0000256" key="3">
    <source>
        <dbReference type="SAM" id="Phobius"/>
    </source>
</evidence>
<dbReference type="EMBL" id="CAJGYM010000110">
    <property type="protein sequence ID" value="CAD6197961.1"/>
    <property type="molecule type" value="Genomic_DNA"/>
</dbReference>
<protein>
    <recommendedName>
        <fullName evidence="7">Phospholipase A2</fullName>
    </recommendedName>
</protein>
<comment type="subcellular location">
    <subcellularLocation>
        <location evidence="1">Secreted</location>
    </subcellularLocation>
</comment>
<accession>A0A8S1HQ29</accession>
<dbReference type="PANTHER" id="PTHR34228:SF6">
    <property type="entry name" value="PHOSPHOLIPASE A2"/>
    <property type="match status" value="1"/>
</dbReference>
<dbReference type="AlphaFoldDB" id="A0A8S1HQ29"/>
<keyword evidence="4" id="KW-0732">Signal</keyword>
<reference evidence="5" key="1">
    <citation type="submission" date="2020-10" db="EMBL/GenBank/DDBJ databases">
        <authorList>
            <person name="Kikuchi T."/>
        </authorList>
    </citation>
    <scope>NUCLEOTIDE SEQUENCE</scope>
    <source>
        <strain evidence="5">NKZ352</strain>
    </source>
</reference>
<evidence type="ECO:0000256" key="1">
    <source>
        <dbReference type="ARBA" id="ARBA00004613"/>
    </source>
</evidence>
<evidence type="ECO:0000313" key="6">
    <source>
        <dbReference type="Proteomes" id="UP000835052"/>
    </source>
</evidence>
<evidence type="ECO:0000313" key="5">
    <source>
        <dbReference type="EMBL" id="CAD6197961.1"/>
    </source>
</evidence>
<sequence>MRSGVWRIVDVICLAVLMLTAVEGRLLDRLGQKAPPTVDGRPALPPVPPMPVSFADWHCGSSGFSKTLAFDEIGNTCPSHAAALNHCCAVHDDCYGQQLGQEKCDVEFCQCNRKALRIPTKEAKNCRAPLAMACTFVGMFGSDAYENSNYSDPILVASHVPVVEYVPKTSSDIEVGYSELYSLCPFVNITLSSCASNYNLCLKTKSADFCVPTMCDCLLDAGAADVAHQRTCTAAVNLICEDLIDYAKQSTGRIHLILYTLLGVLMIAMIALLVFYKRFGRRSRPFEDGKCHIQTVDSARSIMPLLAGA</sequence>
<dbReference type="OrthoDB" id="5869656at2759"/>
<dbReference type="PANTHER" id="PTHR34228">
    <property type="entry name" value="PROTEIN CBG09474-RELATED"/>
    <property type="match status" value="1"/>
</dbReference>
<dbReference type="GO" id="GO:0004623">
    <property type="term" value="F:phospholipase A2 activity"/>
    <property type="evidence" value="ECO:0007669"/>
    <property type="project" value="InterPro"/>
</dbReference>
<feature type="chain" id="PRO_5035735663" description="Phospholipase A2" evidence="4">
    <location>
        <begin position="25"/>
        <end position="309"/>
    </location>
</feature>
<keyword evidence="6" id="KW-1185">Reference proteome</keyword>
<evidence type="ECO:0000256" key="2">
    <source>
        <dbReference type="ARBA" id="ARBA00022525"/>
    </source>
</evidence>
<dbReference type="GO" id="GO:0050482">
    <property type="term" value="P:arachidonate secretion"/>
    <property type="evidence" value="ECO:0007669"/>
    <property type="project" value="InterPro"/>
</dbReference>
<dbReference type="InterPro" id="IPR036444">
    <property type="entry name" value="PLipase_A2_dom_sf"/>
</dbReference>
<keyword evidence="3" id="KW-1133">Transmembrane helix</keyword>
<name>A0A8S1HQ29_9PELO</name>
<gene>
    <name evidence="5" type="ORF">CAUJ_LOCUS13868</name>
</gene>
<dbReference type="SUPFAM" id="SSF48619">
    <property type="entry name" value="Phospholipase A2, PLA2"/>
    <property type="match status" value="1"/>
</dbReference>
<dbReference type="InterPro" id="IPR033113">
    <property type="entry name" value="PLA2_histidine"/>
</dbReference>
<dbReference type="Proteomes" id="UP000835052">
    <property type="component" value="Unassembled WGS sequence"/>
</dbReference>
<organism evidence="5 6">
    <name type="scientific">Caenorhabditis auriculariae</name>
    <dbReference type="NCBI Taxonomy" id="2777116"/>
    <lineage>
        <taxon>Eukaryota</taxon>
        <taxon>Metazoa</taxon>
        <taxon>Ecdysozoa</taxon>
        <taxon>Nematoda</taxon>
        <taxon>Chromadorea</taxon>
        <taxon>Rhabditida</taxon>
        <taxon>Rhabditina</taxon>
        <taxon>Rhabditomorpha</taxon>
        <taxon>Rhabditoidea</taxon>
        <taxon>Rhabditidae</taxon>
        <taxon>Peloderinae</taxon>
        <taxon>Caenorhabditis</taxon>
    </lineage>
</organism>
<dbReference type="GO" id="GO:0005576">
    <property type="term" value="C:extracellular region"/>
    <property type="evidence" value="ECO:0007669"/>
    <property type="project" value="UniProtKB-SubCell"/>
</dbReference>
<evidence type="ECO:0000256" key="4">
    <source>
        <dbReference type="SAM" id="SignalP"/>
    </source>
</evidence>
<comment type="caution">
    <text evidence="5">The sequence shown here is derived from an EMBL/GenBank/DDBJ whole genome shotgun (WGS) entry which is preliminary data.</text>
</comment>
<evidence type="ECO:0008006" key="7">
    <source>
        <dbReference type="Google" id="ProtNLM"/>
    </source>
</evidence>
<dbReference type="GO" id="GO:0006644">
    <property type="term" value="P:phospholipid metabolic process"/>
    <property type="evidence" value="ECO:0007669"/>
    <property type="project" value="InterPro"/>
</dbReference>
<keyword evidence="3" id="KW-0812">Transmembrane</keyword>
<dbReference type="PROSITE" id="PS00118">
    <property type="entry name" value="PA2_HIS"/>
    <property type="match status" value="1"/>
</dbReference>
<feature type="signal peptide" evidence="4">
    <location>
        <begin position="1"/>
        <end position="24"/>
    </location>
</feature>
<keyword evidence="3" id="KW-0472">Membrane</keyword>
<proteinExistence type="predicted"/>
<feature type="transmembrane region" description="Helical" evidence="3">
    <location>
        <begin position="256"/>
        <end position="276"/>
    </location>
</feature>
<dbReference type="InterPro" id="IPR053322">
    <property type="entry name" value="PLA2-like"/>
</dbReference>
<keyword evidence="2" id="KW-0964">Secreted</keyword>